<geneLocation type="plasmid" evidence="2">
    <name>pcc2</name>
</geneLocation>
<keyword evidence="2" id="KW-1185">Reference proteome</keyword>
<dbReference type="EMBL" id="CP020662">
    <property type="protein sequence ID" value="ATF10206.1"/>
    <property type="molecule type" value="Genomic_DNA"/>
</dbReference>
<evidence type="ECO:0000313" key="2">
    <source>
        <dbReference type="Proteomes" id="UP000218160"/>
    </source>
</evidence>
<dbReference type="RefSeq" id="WP_161492997.1">
    <property type="nucleotide sequence ID" value="NZ_CP020662.1"/>
</dbReference>
<accession>A0A291BB24</accession>
<dbReference type="KEGG" id="elux:BTN50_1777"/>
<name>A0A291BB24_9GAMM</name>
<protein>
    <submittedName>
        <fullName evidence="1">Uncharacterized protein</fullName>
    </submittedName>
</protein>
<dbReference type="AlphaFoldDB" id="A0A291BB24"/>
<sequence>MLKDPLSVAKQLFHSSIHAIDTDMYSAAQQEAWCSTPPDYVTTPRPIRAVSSHVF</sequence>
<organism evidence="1 2">
    <name type="scientific">Candidatus Enterovibrio altilux</name>
    <dbReference type="NCBI Taxonomy" id="1927128"/>
    <lineage>
        <taxon>Bacteria</taxon>
        <taxon>Pseudomonadati</taxon>
        <taxon>Pseudomonadota</taxon>
        <taxon>Gammaproteobacteria</taxon>
        <taxon>Vibrionales</taxon>
        <taxon>Vibrionaceae</taxon>
        <taxon>Enterovibrio</taxon>
    </lineage>
</organism>
<reference evidence="2" key="1">
    <citation type="submission" date="2017-04" db="EMBL/GenBank/DDBJ databases">
        <title>Genome evolution of the luminous symbionts of deep sea anglerfish.</title>
        <authorList>
            <person name="Hendry T.A."/>
        </authorList>
    </citation>
    <scope>NUCLEOTIDE SEQUENCE [LARGE SCALE GENOMIC DNA]</scope>
    <source>
        <plasmid evidence="2">pcc2</plasmid>
    </source>
</reference>
<proteinExistence type="predicted"/>
<evidence type="ECO:0000313" key="1">
    <source>
        <dbReference type="EMBL" id="ATF10206.1"/>
    </source>
</evidence>
<dbReference type="Proteomes" id="UP000218160">
    <property type="component" value="Plasmid pCC2"/>
</dbReference>
<gene>
    <name evidence="1" type="ORF">BTN50_1777</name>
</gene>
<keyword evidence="1" id="KW-0614">Plasmid</keyword>